<keyword evidence="2" id="KW-0732">Signal</keyword>
<dbReference type="STRING" id="1208918.CDEE_0013"/>
<sequence>MKKLISLILIFVPLMLPVYAASKNSDLQLQIENIKKSNLVLLNRLNTLEHELAIILNQVEIIKNNHVENNNYKNSNVIMSEKISEDILEEEFKIALDLLKKEKYSEAEEKFNKILEINYDIKLINEIKFYSGICKYKLGKFKESIAQLQNYIKNNSTNRIPEALITIADNKIALNDISGATEILRTITKQYKNSEVSLKAEKKLKMIN</sequence>
<keyword evidence="4" id="KW-1185">Reference proteome</keyword>
<feature type="coiled-coil region" evidence="1">
    <location>
        <begin position="31"/>
        <end position="65"/>
    </location>
</feature>
<feature type="chain" id="PRO_5004015472" evidence="2">
    <location>
        <begin position="21"/>
        <end position="208"/>
    </location>
</feature>
<dbReference type="Proteomes" id="UP000011686">
    <property type="component" value="Chromosome"/>
</dbReference>
<proteinExistence type="predicted"/>
<dbReference type="AlphaFoldDB" id="M1M710"/>
<reference evidence="3 4" key="1">
    <citation type="journal article" date="2013" name="Genome Biol. Evol.">
        <title>Genome evolution and phylogenomic analysis of candidatus kinetoplastibacterium, the betaproteobacterial endosymbionts of strigomonas and angomonas.</title>
        <authorList>
            <person name="Alves J.M."/>
            <person name="Serrano M.G."/>
            <person name="Maia da Silva F."/>
            <person name="Voegtly L.J."/>
            <person name="Matveyev A.V."/>
            <person name="Teixeira M.M."/>
            <person name="Camargo E.P."/>
            <person name="Buck G.A."/>
        </authorList>
    </citation>
    <scope>NUCLEOTIDE SEQUENCE [LARGE SCALE GENOMIC DNA]</scope>
    <source>
        <strain evidence="3 4">TCC036E</strain>
    </source>
</reference>
<dbReference type="EMBL" id="CP003804">
    <property type="protein sequence ID" value="AGF47870.1"/>
    <property type="molecule type" value="Genomic_DNA"/>
</dbReference>
<feature type="signal peptide" evidence="2">
    <location>
        <begin position="1"/>
        <end position="20"/>
    </location>
</feature>
<dbReference type="PATRIC" id="fig|1208918.3.peg.570"/>
<protein>
    <submittedName>
        <fullName evidence="3">Uncharacterized protein</fullName>
    </submittedName>
</protein>
<organism evidence="3 4">
    <name type="scientific">Candidatus Kinetoplastidibacterium crithidiae TCC036E</name>
    <dbReference type="NCBI Taxonomy" id="1208918"/>
    <lineage>
        <taxon>Bacteria</taxon>
        <taxon>Pseudomonadati</taxon>
        <taxon>Pseudomonadota</taxon>
        <taxon>Betaproteobacteria</taxon>
        <taxon>Candidatus Kinetoplastidibacterium</taxon>
    </lineage>
</organism>
<dbReference type="RefSeq" id="WP_015389160.1">
    <property type="nucleotide sequence ID" value="NC_020283.1"/>
</dbReference>
<accession>M1M710</accession>
<dbReference type="SUPFAM" id="SSF48452">
    <property type="entry name" value="TPR-like"/>
    <property type="match status" value="1"/>
</dbReference>
<gene>
    <name evidence="3" type="ORF">CDEE_0013</name>
</gene>
<evidence type="ECO:0000256" key="2">
    <source>
        <dbReference type="SAM" id="SignalP"/>
    </source>
</evidence>
<dbReference type="eggNOG" id="COG1729">
    <property type="taxonomic scope" value="Bacteria"/>
</dbReference>
<evidence type="ECO:0000313" key="4">
    <source>
        <dbReference type="Proteomes" id="UP000011686"/>
    </source>
</evidence>
<evidence type="ECO:0000256" key="1">
    <source>
        <dbReference type="SAM" id="Coils"/>
    </source>
</evidence>
<dbReference type="KEGG" id="kct:CDEE_0013"/>
<evidence type="ECO:0000313" key="3">
    <source>
        <dbReference type="EMBL" id="AGF47870.1"/>
    </source>
</evidence>
<name>M1M710_9PROT</name>
<dbReference type="InterPro" id="IPR011990">
    <property type="entry name" value="TPR-like_helical_dom_sf"/>
</dbReference>
<dbReference type="HOGENOM" id="CLU_1248751_0_0_4"/>
<dbReference type="Gene3D" id="1.25.40.10">
    <property type="entry name" value="Tetratricopeptide repeat domain"/>
    <property type="match status" value="1"/>
</dbReference>
<keyword evidence="1" id="KW-0175">Coiled coil</keyword>